<name>A0A845DTE2_9BACI</name>
<accession>A0A845DTE2</accession>
<organism evidence="1 2">
    <name type="scientific">Halobacillus litoralis</name>
    <dbReference type="NCBI Taxonomy" id="45668"/>
    <lineage>
        <taxon>Bacteria</taxon>
        <taxon>Bacillati</taxon>
        <taxon>Bacillota</taxon>
        <taxon>Bacilli</taxon>
        <taxon>Bacillales</taxon>
        <taxon>Bacillaceae</taxon>
        <taxon>Halobacillus</taxon>
    </lineage>
</organism>
<dbReference type="Proteomes" id="UP000460949">
    <property type="component" value="Unassembled WGS sequence"/>
</dbReference>
<gene>
    <name evidence="1" type="ORF">GLW04_09340</name>
</gene>
<dbReference type="EMBL" id="WMET01000001">
    <property type="protein sequence ID" value="MYL20089.1"/>
    <property type="molecule type" value="Genomic_DNA"/>
</dbReference>
<proteinExistence type="predicted"/>
<sequence>MAQLIKLNDYISRYHVNMYQYPAQFIRLKQENWQKMRTLYERGQLDFQSESAVTDETEIEKIPWWKALFREKKVEQPVEAAAPLESRKTPRSLRELKQYYLDGLLPFQLKWATTTLQNKSFLHPSYQEDASLSFYLQRFPDTYLLMYDPVAQLRNTDLEIDHILIGPNSLELITSLPARAGETAYVLSEHTWLLEDGNIQRKIPSPLISLKRTETFVRSVLKTYDIDFPYTKVVLSPQLSFEKMQEPYETFYIGDKEYNRWLYEKRQARTPLKHKQLKTAEALLKHCRTSAVKRAEWDTEDPLEE</sequence>
<comment type="caution">
    <text evidence="1">The sequence shown here is derived from an EMBL/GenBank/DDBJ whole genome shotgun (WGS) entry which is preliminary data.</text>
</comment>
<evidence type="ECO:0000313" key="1">
    <source>
        <dbReference type="EMBL" id="MYL20089.1"/>
    </source>
</evidence>
<reference evidence="1 2" key="1">
    <citation type="submission" date="2019-11" db="EMBL/GenBank/DDBJ databases">
        <title>Genome sequences of 17 halophilic strains isolated from different environments.</title>
        <authorList>
            <person name="Furrow R.E."/>
        </authorList>
    </citation>
    <scope>NUCLEOTIDE SEQUENCE [LARGE SCALE GENOMIC DNA]</scope>
    <source>
        <strain evidence="1 2">22511_23_Filter</strain>
    </source>
</reference>
<dbReference type="RefSeq" id="WP_160836399.1">
    <property type="nucleotide sequence ID" value="NZ_WMET01000001.1"/>
</dbReference>
<evidence type="ECO:0000313" key="2">
    <source>
        <dbReference type="Proteomes" id="UP000460949"/>
    </source>
</evidence>
<protein>
    <submittedName>
        <fullName evidence="1">NERD domain-containing protein</fullName>
    </submittedName>
</protein>
<dbReference type="AlphaFoldDB" id="A0A845DTE2"/>